<proteinExistence type="predicted"/>
<organism evidence="1 2">
    <name type="scientific">Celerinatantimonas yamalensis</name>
    <dbReference type="NCBI Taxonomy" id="559956"/>
    <lineage>
        <taxon>Bacteria</taxon>
        <taxon>Pseudomonadati</taxon>
        <taxon>Pseudomonadota</taxon>
        <taxon>Gammaproteobacteria</taxon>
        <taxon>Celerinatantimonadaceae</taxon>
        <taxon>Celerinatantimonas</taxon>
    </lineage>
</organism>
<reference evidence="1 2" key="1">
    <citation type="journal article" date="2013" name="Int. J. Syst. Evol. Microbiol.">
        <title>Celerinatantimonas yamalensis sp. nov., a cold-adapted diazotrophic bacterium from a cold permafrost brine.</title>
        <authorList>
            <person name="Shcherbakova V."/>
            <person name="Chuvilskaya N."/>
            <person name="Rivkina E."/>
            <person name="Demidov N."/>
            <person name="Uchaeva V."/>
            <person name="Suetin S."/>
            <person name="Suzina N."/>
            <person name="Gilichinsky D."/>
        </authorList>
    </citation>
    <scope>NUCLEOTIDE SEQUENCE [LARGE SCALE GENOMIC DNA]</scope>
    <source>
        <strain evidence="1 2">C7</strain>
    </source>
</reference>
<comment type="caution">
    <text evidence="1">The sequence shown here is derived from an EMBL/GenBank/DDBJ whole genome shotgun (WGS) entry which is preliminary data.</text>
</comment>
<sequence length="64" mass="7191">MDSIGVAMGYRFEKKSQQYSLEYRYSISSAELDLSRFAGAVRGHWGIEYLDKVLAAGLKVVAEE</sequence>
<accession>A0ABW9GAR5</accession>
<gene>
    <name evidence="1" type="ORF">ABUE30_17470</name>
</gene>
<name>A0ABW9GAR5_9GAMM</name>
<evidence type="ECO:0000313" key="1">
    <source>
        <dbReference type="EMBL" id="MFM2486825.1"/>
    </source>
</evidence>
<dbReference type="Proteomes" id="UP001629953">
    <property type="component" value="Unassembled WGS sequence"/>
</dbReference>
<dbReference type="RefSeq" id="WP_408625120.1">
    <property type="nucleotide sequence ID" value="NZ_JBEQCT010000011.1"/>
</dbReference>
<protein>
    <submittedName>
        <fullName evidence="1">Uncharacterized protein</fullName>
    </submittedName>
</protein>
<dbReference type="EMBL" id="JBEQCT010000011">
    <property type="protein sequence ID" value="MFM2486825.1"/>
    <property type="molecule type" value="Genomic_DNA"/>
</dbReference>
<evidence type="ECO:0000313" key="2">
    <source>
        <dbReference type="Proteomes" id="UP001629953"/>
    </source>
</evidence>
<keyword evidence="2" id="KW-1185">Reference proteome</keyword>